<evidence type="ECO:0000313" key="8">
    <source>
        <dbReference type="EMBL" id="OVA00774.1"/>
    </source>
</evidence>
<feature type="region of interest" description="Disordered" evidence="6">
    <location>
        <begin position="229"/>
        <end position="347"/>
    </location>
</feature>
<dbReference type="InterPro" id="IPR027329">
    <property type="entry name" value="TPX2_C"/>
</dbReference>
<dbReference type="GO" id="GO:0030295">
    <property type="term" value="F:protein kinase activator activity"/>
    <property type="evidence" value="ECO:0007669"/>
    <property type="project" value="TreeGrafter"/>
</dbReference>
<dbReference type="OrthoDB" id="1937095at2759"/>
<dbReference type="FunCoup" id="A0A200PRC5">
    <property type="interactions" value="316"/>
</dbReference>
<evidence type="ECO:0000256" key="1">
    <source>
        <dbReference type="ARBA" id="ARBA00004245"/>
    </source>
</evidence>
<accession>A0A200PRC5</accession>
<dbReference type="AlphaFoldDB" id="A0A200PRC5"/>
<dbReference type="OMA" id="SCLSWND"/>
<feature type="compositionally biased region" description="Polar residues" evidence="6">
    <location>
        <begin position="166"/>
        <end position="178"/>
    </location>
</feature>
<feature type="region of interest" description="Disordered" evidence="6">
    <location>
        <begin position="1"/>
        <end position="84"/>
    </location>
</feature>
<comment type="similarity">
    <text evidence="2">Belongs to the TPX2 family.</text>
</comment>
<dbReference type="EMBL" id="MVGT01004287">
    <property type="protein sequence ID" value="OVA00774.1"/>
    <property type="molecule type" value="Genomic_DNA"/>
</dbReference>
<feature type="compositionally biased region" description="Low complexity" evidence="6">
    <location>
        <begin position="272"/>
        <end position="316"/>
    </location>
</feature>
<dbReference type="Proteomes" id="UP000195402">
    <property type="component" value="Unassembled WGS sequence"/>
</dbReference>
<dbReference type="PANTHER" id="PTHR14326">
    <property type="entry name" value="TARGETING PROTEIN FOR XKLP2"/>
    <property type="match status" value="1"/>
</dbReference>
<dbReference type="InParanoid" id="A0A200PRC5"/>
<evidence type="ECO:0000256" key="4">
    <source>
        <dbReference type="ARBA" id="ARBA00022701"/>
    </source>
</evidence>
<feature type="compositionally biased region" description="Polar residues" evidence="6">
    <location>
        <begin position="7"/>
        <end position="38"/>
    </location>
</feature>
<reference evidence="8 9" key="1">
    <citation type="journal article" date="2017" name="Mol. Plant">
        <title>The Genome of Medicinal Plant Macleaya cordata Provides New Insights into Benzylisoquinoline Alkaloids Metabolism.</title>
        <authorList>
            <person name="Liu X."/>
            <person name="Liu Y."/>
            <person name="Huang P."/>
            <person name="Ma Y."/>
            <person name="Qing Z."/>
            <person name="Tang Q."/>
            <person name="Cao H."/>
            <person name="Cheng P."/>
            <person name="Zheng Y."/>
            <person name="Yuan Z."/>
            <person name="Zhou Y."/>
            <person name="Liu J."/>
            <person name="Tang Z."/>
            <person name="Zhuo Y."/>
            <person name="Zhang Y."/>
            <person name="Yu L."/>
            <person name="Huang J."/>
            <person name="Yang P."/>
            <person name="Peng Q."/>
            <person name="Zhang J."/>
            <person name="Jiang W."/>
            <person name="Zhang Z."/>
            <person name="Lin K."/>
            <person name="Ro D.K."/>
            <person name="Chen X."/>
            <person name="Xiong X."/>
            <person name="Shang Y."/>
            <person name="Huang S."/>
            <person name="Zeng J."/>
        </authorList>
    </citation>
    <scope>NUCLEOTIDE SEQUENCE [LARGE SCALE GENOMIC DNA]</scope>
    <source>
        <strain evidence="9">cv. BLH2017</strain>
        <tissue evidence="8">Root</tissue>
    </source>
</reference>
<name>A0A200PRC5_MACCD</name>
<feature type="domain" description="TPX2 C-terminal" evidence="7">
    <location>
        <begin position="410"/>
        <end position="484"/>
    </location>
</feature>
<feature type="region of interest" description="Disordered" evidence="6">
    <location>
        <begin position="154"/>
        <end position="200"/>
    </location>
</feature>
<feature type="compositionally biased region" description="Basic and acidic residues" evidence="6">
    <location>
        <begin position="236"/>
        <end position="255"/>
    </location>
</feature>
<evidence type="ECO:0000313" key="9">
    <source>
        <dbReference type="Proteomes" id="UP000195402"/>
    </source>
</evidence>
<dbReference type="Pfam" id="PF06886">
    <property type="entry name" value="TPX2"/>
    <property type="match status" value="1"/>
</dbReference>
<dbReference type="PANTHER" id="PTHR14326:SF58">
    <property type="entry name" value="TPX2 (TARGETING PROTEIN FOR XKLP2) PROTEIN FAMILY"/>
    <property type="match status" value="1"/>
</dbReference>
<dbReference type="GO" id="GO:0060236">
    <property type="term" value="P:regulation of mitotic spindle organization"/>
    <property type="evidence" value="ECO:0007669"/>
    <property type="project" value="InterPro"/>
</dbReference>
<dbReference type="GO" id="GO:0005819">
    <property type="term" value="C:spindle"/>
    <property type="evidence" value="ECO:0007669"/>
    <property type="project" value="InterPro"/>
</dbReference>
<evidence type="ECO:0000256" key="2">
    <source>
        <dbReference type="ARBA" id="ARBA00005885"/>
    </source>
</evidence>
<keyword evidence="9" id="KW-1185">Reference proteome</keyword>
<evidence type="ECO:0000259" key="7">
    <source>
        <dbReference type="Pfam" id="PF06886"/>
    </source>
</evidence>
<organism evidence="8 9">
    <name type="scientific">Macleaya cordata</name>
    <name type="common">Five-seeded plume-poppy</name>
    <name type="synonym">Bocconia cordata</name>
    <dbReference type="NCBI Taxonomy" id="56857"/>
    <lineage>
        <taxon>Eukaryota</taxon>
        <taxon>Viridiplantae</taxon>
        <taxon>Streptophyta</taxon>
        <taxon>Embryophyta</taxon>
        <taxon>Tracheophyta</taxon>
        <taxon>Spermatophyta</taxon>
        <taxon>Magnoliopsida</taxon>
        <taxon>Ranunculales</taxon>
        <taxon>Papaveraceae</taxon>
        <taxon>Papaveroideae</taxon>
        <taxon>Macleaya</taxon>
    </lineage>
</organism>
<keyword evidence="3" id="KW-0963">Cytoplasm</keyword>
<dbReference type="GO" id="GO:0090307">
    <property type="term" value="P:mitotic spindle assembly"/>
    <property type="evidence" value="ECO:0007669"/>
    <property type="project" value="TreeGrafter"/>
</dbReference>
<comment type="subcellular location">
    <subcellularLocation>
        <location evidence="1">Cytoplasm</location>
        <location evidence="1">Cytoskeleton</location>
    </subcellularLocation>
</comment>
<comment type="caution">
    <text evidence="8">The sequence shown here is derived from an EMBL/GenBank/DDBJ whole genome shotgun (WGS) entry which is preliminary data.</text>
</comment>
<dbReference type="InterPro" id="IPR009675">
    <property type="entry name" value="TPX2_fam"/>
</dbReference>
<protein>
    <submittedName>
        <fullName evidence="8">TPX2</fullName>
    </submittedName>
</protein>
<proteinExistence type="inferred from homology"/>
<sequence length="514" mass="58522">MTPVKSPLSSRSQISENFNPNQSTGSSPIQKSKNSPTVKSEKSKKSAPKSLNQIVSPRNKIQERKFVVAKKNPKKPSSSSSAITCKCKDKMENENLKKCPCIAYQTLRASQEDFFRNRSNSLPDVQESDEPKNSIIAQIEEEEEKKLMNFINGDYEAEDGSGGKTLENNGSSLNSPIIQDSEEIEVSSEMGSSKIKRRRDKVLEEARSSVPETGSGKVMHLVQAFEKLLTIPSSKGSKEKEEGEAKDEEKEESKKGMRWALPGLRPPKVPETETSSSSFPPSEMFFKSGSFDIGSSVSSSFDSSQGSFTSRTSAGGRRSRRNSSDSGISGIRRWKKQQQLKVTSQKPFKLRTELRGRMKEEEFVKKVQEMLTEEEKLRIPVAQGLPWTTDEPEFLVKPPVKESTRPLDLKLNSDVRAVERAEFDHHVAEKLSLIEQYRLERDRQQKLEEEEEIKRLRKELVPRAQPMPYFDRPFIPKRSVKHPTIPKEPKFHIPHHKKIKCMSWNDMNIYTQHH</sequence>
<dbReference type="GO" id="GO:0008017">
    <property type="term" value="F:microtubule binding"/>
    <property type="evidence" value="ECO:0007669"/>
    <property type="project" value="TreeGrafter"/>
</dbReference>
<evidence type="ECO:0000256" key="5">
    <source>
        <dbReference type="ARBA" id="ARBA00023212"/>
    </source>
</evidence>
<evidence type="ECO:0000256" key="3">
    <source>
        <dbReference type="ARBA" id="ARBA00022490"/>
    </source>
</evidence>
<dbReference type="GO" id="GO:0005880">
    <property type="term" value="C:nuclear microtubule"/>
    <property type="evidence" value="ECO:0007669"/>
    <property type="project" value="TreeGrafter"/>
</dbReference>
<keyword evidence="4" id="KW-0493">Microtubule</keyword>
<keyword evidence="5" id="KW-0206">Cytoskeleton</keyword>
<gene>
    <name evidence="8" type="ORF">BVC80_9083g72</name>
</gene>
<evidence type="ECO:0000256" key="6">
    <source>
        <dbReference type="SAM" id="MobiDB-lite"/>
    </source>
</evidence>